<name>A0ACB7SV37_HYAAI</name>
<reference evidence="1" key="1">
    <citation type="submission" date="2020-05" db="EMBL/GenBank/DDBJ databases">
        <title>Large-scale comparative analyses of tick genomes elucidate their genetic diversity and vector capacities.</title>
        <authorList>
            <person name="Jia N."/>
            <person name="Wang J."/>
            <person name="Shi W."/>
            <person name="Du L."/>
            <person name="Sun Y."/>
            <person name="Zhan W."/>
            <person name="Jiang J."/>
            <person name="Wang Q."/>
            <person name="Zhang B."/>
            <person name="Ji P."/>
            <person name="Sakyi L.B."/>
            <person name="Cui X."/>
            <person name="Yuan T."/>
            <person name="Jiang B."/>
            <person name="Yang W."/>
            <person name="Lam T.T.-Y."/>
            <person name="Chang Q."/>
            <person name="Ding S."/>
            <person name="Wang X."/>
            <person name="Zhu J."/>
            <person name="Ruan X."/>
            <person name="Zhao L."/>
            <person name="Wei J."/>
            <person name="Que T."/>
            <person name="Du C."/>
            <person name="Cheng J."/>
            <person name="Dai P."/>
            <person name="Han X."/>
            <person name="Huang E."/>
            <person name="Gao Y."/>
            <person name="Liu J."/>
            <person name="Shao H."/>
            <person name="Ye R."/>
            <person name="Li L."/>
            <person name="Wei W."/>
            <person name="Wang X."/>
            <person name="Wang C."/>
            <person name="Yang T."/>
            <person name="Huo Q."/>
            <person name="Li W."/>
            <person name="Guo W."/>
            <person name="Chen H."/>
            <person name="Zhou L."/>
            <person name="Ni X."/>
            <person name="Tian J."/>
            <person name="Zhou Y."/>
            <person name="Sheng Y."/>
            <person name="Liu T."/>
            <person name="Pan Y."/>
            <person name="Xia L."/>
            <person name="Li J."/>
            <person name="Zhao F."/>
            <person name="Cao W."/>
        </authorList>
    </citation>
    <scope>NUCLEOTIDE SEQUENCE</scope>
    <source>
        <strain evidence="1">Hyas-2018</strain>
    </source>
</reference>
<proteinExistence type="predicted"/>
<organism evidence="1 2">
    <name type="scientific">Hyalomma asiaticum</name>
    <name type="common">Tick</name>
    <dbReference type="NCBI Taxonomy" id="266040"/>
    <lineage>
        <taxon>Eukaryota</taxon>
        <taxon>Metazoa</taxon>
        <taxon>Ecdysozoa</taxon>
        <taxon>Arthropoda</taxon>
        <taxon>Chelicerata</taxon>
        <taxon>Arachnida</taxon>
        <taxon>Acari</taxon>
        <taxon>Parasitiformes</taxon>
        <taxon>Ixodida</taxon>
        <taxon>Ixodoidea</taxon>
        <taxon>Ixodidae</taxon>
        <taxon>Hyalomminae</taxon>
        <taxon>Hyalomma</taxon>
    </lineage>
</organism>
<sequence>MPAHQDTQDGAVERAAWKKKPLCVKAAAAVLYHVYLAVGVALRWTSSPDFCHDVKFLAVVTGIVYLLALGYAGLALIERFDSVRHSICDTANRHRGL</sequence>
<evidence type="ECO:0000313" key="2">
    <source>
        <dbReference type="Proteomes" id="UP000821845"/>
    </source>
</evidence>
<dbReference type="Proteomes" id="UP000821845">
    <property type="component" value="Chromosome 2"/>
</dbReference>
<keyword evidence="2" id="KW-1185">Reference proteome</keyword>
<gene>
    <name evidence="1" type="ORF">HPB50_010938</name>
</gene>
<dbReference type="EMBL" id="CM023482">
    <property type="protein sequence ID" value="KAH6938588.1"/>
    <property type="molecule type" value="Genomic_DNA"/>
</dbReference>
<evidence type="ECO:0000313" key="1">
    <source>
        <dbReference type="EMBL" id="KAH6938588.1"/>
    </source>
</evidence>
<accession>A0ACB7SV37</accession>
<comment type="caution">
    <text evidence="1">The sequence shown here is derived from an EMBL/GenBank/DDBJ whole genome shotgun (WGS) entry which is preliminary data.</text>
</comment>
<protein>
    <submittedName>
        <fullName evidence="1">Uncharacterized protein</fullName>
    </submittedName>
</protein>